<evidence type="ECO:0000259" key="12">
    <source>
        <dbReference type="PROSITE" id="PS51709"/>
    </source>
</evidence>
<feature type="binding site" evidence="10">
    <location>
        <position position="258"/>
    </location>
    <ligand>
        <name>Mg(2+)</name>
        <dbReference type="ChEBI" id="CHEBI:18420"/>
    </ligand>
</feature>
<comment type="function">
    <text evidence="10">Exhibits a very high intrinsic GTPase hydrolysis rate. Involved in the addition of a carboxymethylaminomethyl (cmnm) group at the wobble position (U34) of certain tRNAs, forming tRNA-cmnm(5)s(2)U34.</text>
</comment>
<dbReference type="InterPro" id="IPR027417">
    <property type="entry name" value="P-loop_NTPase"/>
</dbReference>
<feature type="binding site" evidence="10">
    <location>
        <position position="254"/>
    </location>
    <ligand>
        <name>K(+)</name>
        <dbReference type="ChEBI" id="CHEBI:29103"/>
    </ligand>
</feature>
<keyword evidence="8 10" id="KW-0630">Potassium</keyword>
<dbReference type="FunFam" id="3.30.1360.120:FF:000003">
    <property type="entry name" value="tRNA modification GTPase MnmE"/>
    <property type="match status" value="1"/>
</dbReference>
<feature type="binding site" evidence="10">
    <location>
        <begin position="252"/>
        <end position="258"/>
    </location>
    <ligand>
        <name>GTP</name>
        <dbReference type="ChEBI" id="CHEBI:37565"/>
    </ligand>
</feature>
<dbReference type="GO" id="GO:0042802">
    <property type="term" value="F:identical protein binding"/>
    <property type="evidence" value="ECO:0007669"/>
    <property type="project" value="UniProtKB-ARBA"/>
</dbReference>
<keyword evidence="4 10" id="KW-0479">Metal-binding</keyword>
<dbReference type="Gene3D" id="1.20.120.430">
    <property type="entry name" value="tRNA modification GTPase MnmE domain 2"/>
    <property type="match status" value="1"/>
</dbReference>
<evidence type="ECO:0000256" key="5">
    <source>
        <dbReference type="ARBA" id="ARBA00022741"/>
    </source>
</evidence>
<dbReference type="CDD" id="cd14858">
    <property type="entry name" value="TrmE_N"/>
    <property type="match status" value="1"/>
</dbReference>
<dbReference type="InterPro" id="IPR031168">
    <property type="entry name" value="G_TrmE"/>
</dbReference>
<feature type="binding site" evidence="10">
    <location>
        <position position="252"/>
    </location>
    <ligand>
        <name>K(+)</name>
        <dbReference type="ChEBI" id="CHEBI:29103"/>
    </ligand>
</feature>
<dbReference type="InterPro" id="IPR025867">
    <property type="entry name" value="MnmE_helical"/>
</dbReference>
<dbReference type="SUPFAM" id="SSF52540">
    <property type="entry name" value="P-loop containing nucleoside triphosphate hydrolases"/>
    <property type="match status" value="1"/>
</dbReference>
<protein>
    <recommendedName>
        <fullName evidence="10">tRNA modification GTPase MnmE</fullName>
        <ecNumber evidence="10">3.6.-.-</ecNumber>
    </recommendedName>
</protein>
<dbReference type="GO" id="GO:0003924">
    <property type="term" value="F:GTPase activity"/>
    <property type="evidence" value="ECO:0007669"/>
    <property type="project" value="UniProtKB-UniRule"/>
</dbReference>
<dbReference type="EC" id="3.6.-.-" evidence="10"/>
<comment type="similarity">
    <text evidence="1 10 11">Belongs to the TRAFAC class TrmE-Era-EngA-EngB-Septin-like GTPase superfamily. TrmE GTPase family.</text>
</comment>
<evidence type="ECO:0000256" key="11">
    <source>
        <dbReference type="RuleBase" id="RU003313"/>
    </source>
</evidence>
<keyword evidence="3 10" id="KW-0819">tRNA processing</keyword>
<dbReference type="GO" id="GO:0002098">
    <property type="term" value="P:tRNA wobble uridine modification"/>
    <property type="evidence" value="ECO:0007669"/>
    <property type="project" value="TreeGrafter"/>
</dbReference>
<keyword evidence="5 10" id="KW-0547">Nucleotide-binding</keyword>
<dbReference type="GO" id="GO:0005525">
    <property type="term" value="F:GTP binding"/>
    <property type="evidence" value="ECO:0007669"/>
    <property type="project" value="UniProtKB-UniRule"/>
</dbReference>
<dbReference type="PANTHER" id="PTHR42714">
    <property type="entry name" value="TRNA MODIFICATION GTPASE GTPBP3"/>
    <property type="match status" value="1"/>
</dbReference>
<dbReference type="Gene3D" id="3.40.50.300">
    <property type="entry name" value="P-loop containing nucleotide triphosphate hydrolases"/>
    <property type="match status" value="1"/>
</dbReference>
<evidence type="ECO:0000256" key="2">
    <source>
        <dbReference type="ARBA" id="ARBA00022490"/>
    </source>
</evidence>
<dbReference type="InterPro" id="IPR018948">
    <property type="entry name" value="GTP-bd_TrmE_N"/>
</dbReference>
<dbReference type="Pfam" id="PF10396">
    <property type="entry name" value="TrmE_N"/>
    <property type="match status" value="1"/>
</dbReference>
<keyword evidence="7 10" id="KW-0460">Magnesium</keyword>
<evidence type="ECO:0000256" key="4">
    <source>
        <dbReference type="ARBA" id="ARBA00022723"/>
    </source>
</evidence>
<evidence type="ECO:0000256" key="7">
    <source>
        <dbReference type="ARBA" id="ARBA00022842"/>
    </source>
</evidence>
<dbReference type="CDD" id="cd04164">
    <property type="entry name" value="trmE"/>
    <property type="match status" value="1"/>
</dbReference>
<feature type="binding site" evidence="10">
    <location>
        <position position="88"/>
    </location>
    <ligand>
        <name>(6S)-5-formyl-5,6,7,8-tetrahydrofolate</name>
        <dbReference type="ChEBI" id="CHEBI:57457"/>
    </ligand>
</feature>
<dbReference type="NCBIfam" id="TIGR00450">
    <property type="entry name" value="mnmE_trmE_thdF"/>
    <property type="match status" value="1"/>
</dbReference>
<evidence type="ECO:0000313" key="14">
    <source>
        <dbReference type="Proteomes" id="UP000320781"/>
    </source>
</evidence>
<comment type="caution">
    <text evidence="10">Lacks conserved residue(s) required for the propagation of feature annotation.</text>
</comment>
<evidence type="ECO:0000256" key="8">
    <source>
        <dbReference type="ARBA" id="ARBA00022958"/>
    </source>
</evidence>
<accession>A0A523QIV6</accession>
<evidence type="ECO:0000256" key="10">
    <source>
        <dbReference type="HAMAP-Rule" id="MF_00379"/>
    </source>
</evidence>
<evidence type="ECO:0000313" key="13">
    <source>
        <dbReference type="EMBL" id="TES85561.1"/>
    </source>
</evidence>
<evidence type="ECO:0000256" key="1">
    <source>
        <dbReference type="ARBA" id="ARBA00011043"/>
    </source>
</evidence>
<dbReference type="GO" id="GO:0005829">
    <property type="term" value="C:cytosol"/>
    <property type="evidence" value="ECO:0007669"/>
    <property type="project" value="TreeGrafter"/>
</dbReference>
<comment type="cofactor">
    <cofactor evidence="10">
        <name>K(+)</name>
        <dbReference type="ChEBI" id="CHEBI:29103"/>
    </cofactor>
    <text evidence="10">Binds 1 potassium ion per subunit.</text>
</comment>
<dbReference type="InterPro" id="IPR027266">
    <property type="entry name" value="TrmE/GcvT-like"/>
</dbReference>
<feature type="binding site" evidence="10">
    <location>
        <begin position="233"/>
        <end position="238"/>
    </location>
    <ligand>
        <name>GTP</name>
        <dbReference type="ChEBI" id="CHEBI:37565"/>
    </ligand>
</feature>
<feature type="binding site" evidence="10">
    <location>
        <position position="461"/>
    </location>
    <ligand>
        <name>(6S)-5-formyl-5,6,7,8-tetrahydrofolate</name>
        <dbReference type="ChEBI" id="CHEBI:57457"/>
    </ligand>
</feature>
<keyword evidence="2 10" id="KW-0963">Cytoplasm</keyword>
<dbReference type="PRINTS" id="PR00449">
    <property type="entry name" value="RASTRNSFRMNG"/>
</dbReference>
<comment type="caution">
    <text evidence="13">The sequence shown here is derived from an EMBL/GenBank/DDBJ whole genome shotgun (WGS) entry which is preliminary data.</text>
</comment>
<feature type="binding site" evidence="10">
    <location>
        <position position="237"/>
    </location>
    <ligand>
        <name>Mg(2+)</name>
        <dbReference type="ChEBI" id="CHEBI:18420"/>
    </ligand>
</feature>
<gene>
    <name evidence="10 13" type="primary">mnmE</name>
    <name evidence="10" type="synonym">trmE</name>
    <name evidence="13" type="ORF">E3J95_04110</name>
</gene>
<feature type="binding site" evidence="10">
    <location>
        <begin position="277"/>
        <end position="280"/>
    </location>
    <ligand>
        <name>GTP</name>
        <dbReference type="ChEBI" id="CHEBI:37565"/>
    </ligand>
</feature>
<evidence type="ECO:0000256" key="6">
    <source>
        <dbReference type="ARBA" id="ARBA00022801"/>
    </source>
</evidence>
<dbReference type="InterPro" id="IPR027368">
    <property type="entry name" value="MnmE_dom2"/>
</dbReference>
<dbReference type="InterPro" id="IPR006073">
    <property type="entry name" value="GTP-bd"/>
</dbReference>
<keyword evidence="6 10" id="KW-0378">Hydrolase</keyword>
<dbReference type="FunFam" id="3.40.50.300:FF:001376">
    <property type="entry name" value="tRNA modification GTPase MnmE"/>
    <property type="match status" value="1"/>
</dbReference>
<dbReference type="NCBIfam" id="TIGR00231">
    <property type="entry name" value="small_GTP"/>
    <property type="match status" value="1"/>
</dbReference>
<comment type="subcellular location">
    <subcellularLocation>
        <location evidence="10">Cytoplasm</location>
    </subcellularLocation>
</comment>
<dbReference type="GO" id="GO:0030488">
    <property type="term" value="P:tRNA methylation"/>
    <property type="evidence" value="ECO:0007669"/>
    <property type="project" value="TreeGrafter"/>
</dbReference>
<comment type="subunit">
    <text evidence="10">Homodimer. Heterotetramer of two MnmE and two MnmG subunits.</text>
</comment>
<keyword evidence="9 10" id="KW-0342">GTP-binding</keyword>
<feature type="binding site" evidence="10">
    <location>
        <position position="233"/>
    </location>
    <ligand>
        <name>K(+)</name>
        <dbReference type="ChEBI" id="CHEBI:29103"/>
    </ligand>
</feature>
<organism evidence="13 14">
    <name type="scientific">Aerophobetes bacterium</name>
    <dbReference type="NCBI Taxonomy" id="2030807"/>
    <lineage>
        <taxon>Bacteria</taxon>
        <taxon>Candidatus Aerophobota</taxon>
    </lineage>
</organism>
<dbReference type="GO" id="GO:0046872">
    <property type="term" value="F:metal ion binding"/>
    <property type="evidence" value="ECO:0007669"/>
    <property type="project" value="UniProtKB-KW"/>
</dbReference>
<dbReference type="PANTHER" id="PTHR42714:SF2">
    <property type="entry name" value="TRNA MODIFICATION GTPASE GTPBP3, MITOCHONDRIAL"/>
    <property type="match status" value="1"/>
</dbReference>
<reference evidence="13 14" key="1">
    <citation type="submission" date="2019-03" db="EMBL/GenBank/DDBJ databases">
        <title>Metabolic potential of uncultured bacteria and archaea associated with petroleum seepage in deep-sea sediments.</title>
        <authorList>
            <person name="Dong X."/>
            <person name="Hubert C."/>
        </authorList>
    </citation>
    <scope>NUCLEOTIDE SEQUENCE [LARGE SCALE GENOMIC DNA]</scope>
    <source>
        <strain evidence="13">E44_bin92</strain>
    </source>
</reference>
<dbReference type="Gene3D" id="3.30.1360.120">
    <property type="entry name" value="Probable tRNA modification gtpase trme, domain 1"/>
    <property type="match status" value="1"/>
</dbReference>
<feature type="binding site" evidence="10">
    <location>
        <position position="257"/>
    </location>
    <ligand>
        <name>K(+)</name>
        <dbReference type="ChEBI" id="CHEBI:29103"/>
    </ligand>
</feature>
<name>A0A523QIV6_UNCAE</name>
<dbReference type="Proteomes" id="UP000320781">
    <property type="component" value="Unassembled WGS sequence"/>
</dbReference>
<evidence type="ECO:0000256" key="9">
    <source>
        <dbReference type="ARBA" id="ARBA00023134"/>
    </source>
</evidence>
<dbReference type="Pfam" id="PF01926">
    <property type="entry name" value="MMR_HSR1"/>
    <property type="match status" value="1"/>
</dbReference>
<proteinExistence type="inferred from homology"/>
<dbReference type="InterPro" id="IPR004520">
    <property type="entry name" value="GTPase_MnmE"/>
</dbReference>
<dbReference type="InterPro" id="IPR005225">
    <property type="entry name" value="Small_GTP-bd"/>
</dbReference>
<dbReference type="Pfam" id="PF12631">
    <property type="entry name" value="MnmE_helical"/>
    <property type="match status" value="1"/>
</dbReference>
<evidence type="ECO:0000256" key="3">
    <source>
        <dbReference type="ARBA" id="ARBA00022694"/>
    </source>
</evidence>
<dbReference type="HAMAP" id="MF_00379">
    <property type="entry name" value="GTPase_MnmE"/>
    <property type="match status" value="1"/>
</dbReference>
<sequence length="461" mass="51140">MDQEDTIVALATPLGQSGIGIVRISGRKSFSIAKRIFRPSNGSRVNWSSTFRTHYGWIVDPEEKEVVDEVLLTLMRSPRTYTREDIVEINCHGGPLPLRKTLQLGLKLGARLAKPGEFTRRAFLNGRIDLAQAESVLEVIQAKTEEALMIAANGLRGRFSEEILFLKEQIVDLVSSLEAEIEFPDEEIPAPSRTTRKKQLRRILTKLDSLIEMGETAALYREGIKAVIIGRPNVGKSSLLNALLDRERAIVTCIPGTTRDTIEESINMKGFPLCIVDTAGLGVAGDVVNQEGIKRAHSSMNQADIVFLMVDGSLALTEEDELVFQKTRGKNRLILVNKIDLPQKIDRKKMKMLLPNDVIIEISATRGTNLEKLKEVTSDLILKEIIPSSSLPLLINVRQKNVLEQAKNGLLRALEGIKEGMPEEVIVVDLKEGLESLGEITGETTGEDILDRIFSRFCIGK</sequence>
<dbReference type="EMBL" id="SOKU01000199">
    <property type="protein sequence ID" value="TES85561.1"/>
    <property type="molecule type" value="Genomic_DNA"/>
</dbReference>
<dbReference type="AlphaFoldDB" id="A0A523QIV6"/>
<feature type="domain" description="TrmE-type G" evidence="12">
    <location>
        <begin position="223"/>
        <end position="382"/>
    </location>
</feature>
<feature type="binding site" evidence="10">
    <location>
        <position position="23"/>
    </location>
    <ligand>
        <name>(6S)-5-formyl-5,6,7,8-tetrahydrofolate</name>
        <dbReference type="ChEBI" id="CHEBI:57457"/>
    </ligand>
</feature>
<dbReference type="PROSITE" id="PS51709">
    <property type="entry name" value="G_TRME"/>
    <property type="match status" value="1"/>
</dbReference>
<feature type="binding site" evidence="10">
    <location>
        <position position="127"/>
    </location>
    <ligand>
        <name>(6S)-5-formyl-5,6,7,8-tetrahydrofolate</name>
        <dbReference type="ChEBI" id="CHEBI:57457"/>
    </ligand>
</feature>